<proteinExistence type="predicted"/>
<feature type="region of interest" description="Disordered" evidence="1">
    <location>
        <begin position="485"/>
        <end position="519"/>
    </location>
</feature>
<dbReference type="Gene3D" id="2.60.120.10">
    <property type="entry name" value="Jelly Rolls"/>
    <property type="match status" value="1"/>
</dbReference>
<dbReference type="PROSITE" id="PS50042">
    <property type="entry name" value="CNMP_BINDING_3"/>
    <property type="match status" value="1"/>
</dbReference>
<reference evidence="3 4" key="1">
    <citation type="submission" date="2020-04" db="EMBL/GenBank/DDBJ databases">
        <title>Perkinsus chesapeaki whole genome sequence.</title>
        <authorList>
            <person name="Bogema D.R."/>
        </authorList>
    </citation>
    <scope>NUCLEOTIDE SEQUENCE [LARGE SCALE GENOMIC DNA]</scope>
    <source>
        <strain evidence="3">ATCC PRA-425</strain>
    </source>
</reference>
<gene>
    <name evidence="3" type="ORF">FOL47_010743</name>
</gene>
<accession>A0A7J6MP03</accession>
<feature type="compositionally biased region" description="Basic and acidic residues" evidence="1">
    <location>
        <begin position="492"/>
        <end position="502"/>
    </location>
</feature>
<name>A0A7J6MP03_PERCH</name>
<organism evidence="3 4">
    <name type="scientific">Perkinsus chesapeaki</name>
    <name type="common">Clam parasite</name>
    <name type="synonym">Perkinsus andrewsi</name>
    <dbReference type="NCBI Taxonomy" id="330153"/>
    <lineage>
        <taxon>Eukaryota</taxon>
        <taxon>Sar</taxon>
        <taxon>Alveolata</taxon>
        <taxon>Perkinsozoa</taxon>
        <taxon>Perkinsea</taxon>
        <taxon>Perkinsida</taxon>
        <taxon>Perkinsidae</taxon>
        <taxon>Perkinsus</taxon>
    </lineage>
</organism>
<evidence type="ECO:0000313" key="4">
    <source>
        <dbReference type="Proteomes" id="UP000591131"/>
    </source>
</evidence>
<keyword evidence="4" id="KW-1185">Reference proteome</keyword>
<feature type="domain" description="Cyclic nucleotide-binding" evidence="2">
    <location>
        <begin position="238"/>
        <end position="317"/>
    </location>
</feature>
<dbReference type="EMBL" id="JAAPAO010000086">
    <property type="protein sequence ID" value="KAF4673302.1"/>
    <property type="molecule type" value="Genomic_DNA"/>
</dbReference>
<dbReference type="OrthoDB" id="10476539at2759"/>
<comment type="caution">
    <text evidence="3">The sequence shown here is derived from an EMBL/GenBank/DDBJ whole genome shotgun (WGS) entry which is preliminary data.</text>
</comment>
<dbReference type="Proteomes" id="UP000591131">
    <property type="component" value="Unassembled WGS sequence"/>
</dbReference>
<evidence type="ECO:0000256" key="1">
    <source>
        <dbReference type="SAM" id="MobiDB-lite"/>
    </source>
</evidence>
<protein>
    <recommendedName>
        <fullName evidence="2">Cyclic nucleotide-binding domain-containing protein</fullName>
    </recommendedName>
</protein>
<sequence length="824" mass="92474">MAHPFNVRLEKAQELAAKVITEQTPIPLEAATVLSRDPRTTRTRVELSEVVTFLCTEAARPRSPPIPVFRALGACDEDRLLEIAERLRLLCFPANTIAIDTKDPRPFLWVLSGGFYKRVRYGMNPKDHAAKQGGKDTSSKEPHQYMALSEHGPGETCYSLAHISAEPANAPVDRSSSVKSDAGGSWAYDHTWDHQLVTASDVPHTFCLVLLREDYIELVRDKELKALRDLAQSMLQPGFLPPEESKLERAVDILSLGNWRRFQRGQTVVRQGCRLSKIYMIVSGACEVLTSEESTNCVNTVSKETRGERLIEKDRTRKTLQVLASPAYNTSAHKRRPLRPRRQETVVSVLQSGALVCQECLLSVFSTSSPSSYACRSDPTALGNHFKDLLRSPCSGYIRSAFTLRAARLGHSPLSEGATLLELDVSLWHRLAKIHFGDISKDGQDALEQELVQVFYERQNRLCRMKKSRLEAACDSRIQQAKLMRQRRKKLLHEQGGVREQSDSATSDSDSSDTKPKLPSMEGLVCLRFHSRGPDQELTPAMERTLEFFRANSYKNAVKKLMHRMEEKRAALNNNPQPFNPITQEEQKAAERFGRLPLEKRAAIRSIQQAKHALEPRAIPAIMDAPRLRAVHAAQATTFMTEDPSLYADISRDKLSGVGSLDGSKSIEDEVDRKLERSYSKLIGSRMILVLSTDLKFLKLLKDSVLHTKDVFLGLCRTPMEFLHEINDTRKIYDLLVLDVVTTGMQKATALLEGVRGTSRYEQVPIIALVNARKEFSSNSEEAARSKDSVPSIVADICAYAIFKPPNIRVLHEAVLWCLRPVAD</sequence>
<evidence type="ECO:0000313" key="3">
    <source>
        <dbReference type="EMBL" id="KAF4673302.1"/>
    </source>
</evidence>
<evidence type="ECO:0000259" key="2">
    <source>
        <dbReference type="PROSITE" id="PS50042"/>
    </source>
</evidence>
<dbReference type="InterPro" id="IPR000595">
    <property type="entry name" value="cNMP-bd_dom"/>
</dbReference>
<dbReference type="InterPro" id="IPR018490">
    <property type="entry name" value="cNMP-bd_dom_sf"/>
</dbReference>
<dbReference type="SUPFAM" id="SSF51206">
    <property type="entry name" value="cAMP-binding domain-like"/>
    <property type="match status" value="1"/>
</dbReference>
<dbReference type="InterPro" id="IPR014710">
    <property type="entry name" value="RmlC-like_jellyroll"/>
</dbReference>
<dbReference type="AlphaFoldDB" id="A0A7J6MP03"/>